<keyword evidence="3" id="KW-0936">Ethylene signaling pathway</keyword>
<evidence type="ECO:0000256" key="2">
    <source>
        <dbReference type="ARBA" id="ARBA00009416"/>
    </source>
</evidence>
<name>A0AAD2A7Q1_9LAMI</name>
<organism evidence="8 9">
    <name type="scientific">Fraxinus pennsylvanica</name>
    <dbReference type="NCBI Taxonomy" id="56036"/>
    <lineage>
        <taxon>Eukaryota</taxon>
        <taxon>Viridiplantae</taxon>
        <taxon>Streptophyta</taxon>
        <taxon>Embryophyta</taxon>
        <taxon>Tracheophyta</taxon>
        <taxon>Spermatophyta</taxon>
        <taxon>Magnoliopsida</taxon>
        <taxon>eudicotyledons</taxon>
        <taxon>Gunneridae</taxon>
        <taxon>Pentapetalae</taxon>
        <taxon>asterids</taxon>
        <taxon>lamiids</taxon>
        <taxon>Lamiales</taxon>
        <taxon>Oleaceae</taxon>
        <taxon>Oleeae</taxon>
        <taxon>Fraxinus</taxon>
    </lineage>
</organism>
<evidence type="ECO:0000313" key="8">
    <source>
        <dbReference type="EMBL" id="CAI9781356.1"/>
    </source>
</evidence>
<accession>A0AAD2A7Q1</accession>
<dbReference type="InterPro" id="IPR023278">
    <property type="entry name" value="Ethylene_insens-like_DNA-bd"/>
</dbReference>
<reference evidence="8" key="1">
    <citation type="submission" date="2023-05" db="EMBL/GenBank/DDBJ databases">
        <authorList>
            <person name="Huff M."/>
        </authorList>
    </citation>
    <scope>NUCLEOTIDE SEQUENCE</scope>
</reference>
<gene>
    <name evidence="8" type="ORF">FPE_LOCUS28786</name>
</gene>
<feature type="domain" description="Ethylene insensitive 3-like DNA-binding" evidence="7">
    <location>
        <begin position="50"/>
        <end position="297"/>
    </location>
</feature>
<keyword evidence="5" id="KW-0539">Nucleus</keyword>
<comment type="similarity">
    <text evidence="2">Belongs to the EIN3 family.</text>
</comment>
<dbReference type="Pfam" id="PF04873">
    <property type="entry name" value="EIN3_DNA-bd"/>
    <property type="match status" value="1"/>
</dbReference>
<dbReference type="Gene3D" id="1.10.3180.10">
    <property type="entry name" value="DNA-binding domain of EIN3-like"/>
    <property type="match status" value="2"/>
</dbReference>
<feature type="compositionally biased region" description="Basic and acidic residues" evidence="6">
    <location>
        <begin position="68"/>
        <end position="80"/>
    </location>
</feature>
<dbReference type="InterPro" id="IPR047091">
    <property type="entry name" value="EIN3-like_DNA-bd"/>
</dbReference>
<keyword evidence="9" id="KW-1185">Reference proteome</keyword>
<protein>
    <recommendedName>
        <fullName evidence="7">Ethylene insensitive 3-like DNA-binding domain-containing protein</fullName>
    </recommendedName>
</protein>
<dbReference type="GO" id="GO:0000976">
    <property type="term" value="F:transcription cis-regulatory region binding"/>
    <property type="evidence" value="ECO:0007669"/>
    <property type="project" value="UniProtKB-ARBA"/>
</dbReference>
<dbReference type="PANTHER" id="PTHR33305:SF11">
    <property type="entry name" value="PROTEIN ETHYLENE INSENSITIVE 3"/>
    <property type="match status" value="1"/>
</dbReference>
<evidence type="ECO:0000256" key="1">
    <source>
        <dbReference type="ARBA" id="ARBA00004123"/>
    </source>
</evidence>
<evidence type="ECO:0000256" key="4">
    <source>
        <dbReference type="ARBA" id="ARBA00023125"/>
    </source>
</evidence>
<dbReference type="FunFam" id="1.10.3180.10:FF:000001">
    <property type="entry name" value="Ethylene insensitive 3-like 1"/>
    <property type="match status" value="1"/>
</dbReference>
<proteinExistence type="inferred from homology"/>
<evidence type="ECO:0000313" key="9">
    <source>
        <dbReference type="Proteomes" id="UP000834106"/>
    </source>
</evidence>
<dbReference type="SUPFAM" id="SSF116768">
    <property type="entry name" value="DNA-binding domain of EIN3-like"/>
    <property type="match status" value="1"/>
</dbReference>
<keyword evidence="4" id="KW-0238">DNA-binding</keyword>
<dbReference type="InterPro" id="IPR006957">
    <property type="entry name" value="EIN3"/>
</dbReference>
<feature type="region of interest" description="Disordered" evidence="6">
    <location>
        <begin position="68"/>
        <end position="93"/>
    </location>
</feature>
<comment type="subcellular location">
    <subcellularLocation>
        <location evidence="1">Nucleus</location>
    </subcellularLocation>
</comment>
<dbReference type="GO" id="GO:0005634">
    <property type="term" value="C:nucleus"/>
    <property type="evidence" value="ECO:0007669"/>
    <property type="project" value="UniProtKB-SubCell"/>
</dbReference>
<sequence>MMMLDDMGFGGDFDFFSSAPIKEVDVCVSQTTEPEPVVEDDYTDDEIDVDELERRMWRDKMRLKRLKEMSKGKEGDDAAKQRQSQEQARRKKMSRAQDGILKYMLKMMEVCKAQGFVYGIIPEKGKPVSGASDNLREWWKDKVRFDRNGPAAIAKYQADNSIPGKNEGCNPVGPTPHTLLELQDTTLGSLLSALMQHCDPPQRRFPLEKGISPPWWPTGNEEWWHQLALPKNQGPPPYKKPHDLKKAWKVGVLTAVIKHMSPDIAKIRKLVRQSKCLQDKMTAKESATWLTIINQEENLARELYPDLCPLLTSSGGSGTFAMNDTSEYDVEGADYESNFDIQEQKPNPNHLGLFNIGTEGFNDRLPVQQQSHTIKDEFITDLAFTRKRKSGNELLMDHKIYTCEFLQCPHSEICLGFQDRNSRDNHQLSCPYRHSSEFAVSNFSIDDIKPVMFPQSFVEPSPTTLPGNSVPPSFDLTGLGVPEDGKRMINELVSFYDNNVQGNKNSNTGNAGVIKDQPPQLPSIQCQIDGYFSSQGPQGILSEGSVFQNTNMPPNQSMHRPAADRFDQFEVMNSPLNSTQLMFGSPFNIHSTNYSETFPGVAMDNLPKQDAKICVLVVDVEWLGLGHGCNKQVGLCPLAPGPCDEMDRLI</sequence>
<evidence type="ECO:0000256" key="5">
    <source>
        <dbReference type="ARBA" id="ARBA00023242"/>
    </source>
</evidence>
<dbReference type="GO" id="GO:0009873">
    <property type="term" value="P:ethylene-activated signaling pathway"/>
    <property type="evidence" value="ECO:0007669"/>
    <property type="project" value="UniProtKB-KW"/>
</dbReference>
<dbReference type="AlphaFoldDB" id="A0AAD2A7Q1"/>
<dbReference type="EMBL" id="OU503053">
    <property type="protein sequence ID" value="CAI9781356.1"/>
    <property type="molecule type" value="Genomic_DNA"/>
</dbReference>
<evidence type="ECO:0000256" key="3">
    <source>
        <dbReference type="ARBA" id="ARBA00022745"/>
    </source>
</evidence>
<evidence type="ECO:0000259" key="7">
    <source>
        <dbReference type="Pfam" id="PF04873"/>
    </source>
</evidence>
<dbReference type="FunFam" id="1.10.3180.10:FF:000002">
    <property type="entry name" value="Ethylene insensitive 3-like 1"/>
    <property type="match status" value="1"/>
</dbReference>
<dbReference type="PANTHER" id="PTHR33305">
    <property type="entry name" value="ETHYLENE INSENSITIVE 3-LIKE 2 PROTEIN"/>
    <property type="match status" value="1"/>
</dbReference>
<dbReference type="GO" id="GO:0003700">
    <property type="term" value="F:DNA-binding transcription factor activity"/>
    <property type="evidence" value="ECO:0007669"/>
    <property type="project" value="InterPro"/>
</dbReference>
<evidence type="ECO:0000256" key="6">
    <source>
        <dbReference type="SAM" id="MobiDB-lite"/>
    </source>
</evidence>
<dbReference type="Proteomes" id="UP000834106">
    <property type="component" value="Chromosome 18"/>
</dbReference>